<evidence type="ECO:0008006" key="4">
    <source>
        <dbReference type="Google" id="ProtNLM"/>
    </source>
</evidence>
<dbReference type="SUPFAM" id="SSF47598">
    <property type="entry name" value="Ribbon-helix-helix"/>
    <property type="match status" value="1"/>
</dbReference>
<sequence>MDISPYVERLRHDLLAAAEAGGPEVRSATERLTYALDPAVRLALMEAVSHAAAEITSALPTGSVDVRLDGRDLDFVVDTTPPPAPAPPPPPPPSTEEGDDGVVARVTLRLPEPVKARAEELAARAGTSLNNWLVGVVRDATSESGDRAVRVDVDLSSLPFGGGRGRRLNGWI</sequence>
<organism evidence="2 3">
    <name type="scientific">Nocardioides salarius</name>
    <dbReference type="NCBI Taxonomy" id="374513"/>
    <lineage>
        <taxon>Bacteria</taxon>
        <taxon>Bacillati</taxon>
        <taxon>Actinomycetota</taxon>
        <taxon>Actinomycetes</taxon>
        <taxon>Propionibacteriales</taxon>
        <taxon>Nocardioidaceae</taxon>
        <taxon>Nocardioides</taxon>
    </lineage>
</organism>
<protein>
    <recommendedName>
        <fullName evidence="4">Toxin-antitoxin system HicB family antitoxin</fullName>
    </recommendedName>
</protein>
<comment type="caution">
    <text evidence="2">The sequence shown here is derived from an EMBL/GenBank/DDBJ whole genome shotgun (WGS) entry which is preliminary data.</text>
</comment>
<feature type="compositionally biased region" description="Pro residues" evidence="1">
    <location>
        <begin position="80"/>
        <end position="94"/>
    </location>
</feature>
<dbReference type="EMBL" id="JAFBBZ010000001">
    <property type="protein sequence ID" value="MBM7508582.1"/>
    <property type="molecule type" value="Genomic_DNA"/>
</dbReference>
<dbReference type="Proteomes" id="UP000732378">
    <property type="component" value="Unassembled WGS sequence"/>
</dbReference>
<name>A0ABS2MBL5_9ACTN</name>
<evidence type="ECO:0000313" key="2">
    <source>
        <dbReference type="EMBL" id="MBM7508582.1"/>
    </source>
</evidence>
<reference evidence="2 3" key="1">
    <citation type="submission" date="2021-01" db="EMBL/GenBank/DDBJ databases">
        <title>Sequencing the genomes of 1000 actinobacteria strains.</title>
        <authorList>
            <person name="Klenk H.-P."/>
        </authorList>
    </citation>
    <scope>NUCLEOTIDE SEQUENCE [LARGE SCALE GENOMIC DNA]</scope>
    <source>
        <strain evidence="2 3">DSM 18239</strain>
    </source>
</reference>
<feature type="region of interest" description="Disordered" evidence="1">
    <location>
        <begin position="74"/>
        <end position="99"/>
    </location>
</feature>
<evidence type="ECO:0000313" key="3">
    <source>
        <dbReference type="Proteomes" id="UP000732378"/>
    </source>
</evidence>
<gene>
    <name evidence="2" type="ORF">JOE61_002396</name>
</gene>
<proteinExistence type="predicted"/>
<dbReference type="InterPro" id="IPR010985">
    <property type="entry name" value="Ribbon_hlx_hlx"/>
</dbReference>
<keyword evidence="3" id="KW-1185">Reference proteome</keyword>
<accession>A0ABS2MBL5</accession>
<evidence type="ECO:0000256" key="1">
    <source>
        <dbReference type="SAM" id="MobiDB-lite"/>
    </source>
</evidence>
<dbReference type="RefSeq" id="WP_193668360.1">
    <property type="nucleotide sequence ID" value="NZ_JACDTV010000004.1"/>
</dbReference>